<sequence length="227" mass="27032">MINTSQLFWFLFFAIPIFLISVFLKILQQYRKKKIERQERSESLTEGGVEEAKPYRELRDEEKKELENLVKNSARIKNNAWWLLPLFLLVDLLLAWWLKTALDLGAFDVGDFNKRILIYSIVAPLFVFIQLYLIRLYCSEKDRYLDLRSPVFRVQGQAIKEETQRSQGHNVYGPQTFITVRRITFSNVDFPDMADFFETIKDGQEIAVEYSPRIKHVWMMYKTQDLK</sequence>
<proteinExistence type="predicted"/>
<reference evidence="2 3" key="1">
    <citation type="journal article" date="2016" name="Nat. Commun.">
        <title>Thousands of microbial genomes shed light on interconnected biogeochemical processes in an aquifer system.</title>
        <authorList>
            <person name="Anantharaman K."/>
            <person name="Brown C.T."/>
            <person name="Hug L.A."/>
            <person name="Sharon I."/>
            <person name="Castelle C.J."/>
            <person name="Probst A.J."/>
            <person name="Thomas B.C."/>
            <person name="Singh A."/>
            <person name="Wilkins M.J."/>
            <person name="Karaoz U."/>
            <person name="Brodie E.L."/>
            <person name="Williams K.H."/>
            <person name="Hubbard S.S."/>
            <person name="Banfield J.F."/>
        </authorList>
    </citation>
    <scope>NUCLEOTIDE SEQUENCE [LARGE SCALE GENOMIC DNA]</scope>
</reference>
<dbReference type="STRING" id="1802591.A2113_01880"/>
<name>A0A1G1W268_9BACT</name>
<dbReference type="AlphaFoldDB" id="A0A1G1W268"/>
<feature type="transmembrane region" description="Helical" evidence="1">
    <location>
        <begin position="6"/>
        <end position="27"/>
    </location>
</feature>
<organism evidence="2 3">
    <name type="scientific">Candidatus Woykebacteria bacterium GWA1_44_8</name>
    <dbReference type="NCBI Taxonomy" id="1802591"/>
    <lineage>
        <taxon>Bacteria</taxon>
        <taxon>Candidatus Woykeibacteriota</taxon>
    </lineage>
</organism>
<protein>
    <submittedName>
        <fullName evidence="2">Uncharacterized protein</fullName>
    </submittedName>
</protein>
<evidence type="ECO:0000256" key="1">
    <source>
        <dbReference type="SAM" id="Phobius"/>
    </source>
</evidence>
<evidence type="ECO:0000313" key="3">
    <source>
        <dbReference type="Proteomes" id="UP000176299"/>
    </source>
</evidence>
<keyword evidence="1" id="KW-0472">Membrane</keyword>
<evidence type="ECO:0000313" key="2">
    <source>
        <dbReference type="EMBL" id="OGY21487.1"/>
    </source>
</evidence>
<gene>
    <name evidence="2" type="ORF">A2113_01880</name>
</gene>
<dbReference type="Proteomes" id="UP000176299">
    <property type="component" value="Unassembled WGS sequence"/>
</dbReference>
<comment type="caution">
    <text evidence="2">The sequence shown here is derived from an EMBL/GenBank/DDBJ whole genome shotgun (WGS) entry which is preliminary data.</text>
</comment>
<feature type="transmembrane region" description="Helical" evidence="1">
    <location>
        <begin position="118"/>
        <end position="138"/>
    </location>
</feature>
<keyword evidence="1" id="KW-0812">Transmembrane</keyword>
<accession>A0A1G1W268</accession>
<dbReference type="EMBL" id="MHCN01000013">
    <property type="protein sequence ID" value="OGY21487.1"/>
    <property type="molecule type" value="Genomic_DNA"/>
</dbReference>
<keyword evidence="1" id="KW-1133">Transmembrane helix</keyword>
<feature type="transmembrane region" description="Helical" evidence="1">
    <location>
        <begin position="80"/>
        <end position="98"/>
    </location>
</feature>